<protein>
    <submittedName>
        <fullName evidence="2">Uncharacterized protein</fullName>
    </submittedName>
</protein>
<accession>A0A183NVL4</accession>
<evidence type="ECO:0000313" key="3">
    <source>
        <dbReference type="Proteomes" id="UP000269396"/>
    </source>
</evidence>
<feature type="non-terminal residue" evidence="2">
    <location>
        <position position="1"/>
    </location>
</feature>
<gene>
    <name evidence="2" type="ORF">SMTD_LOCUS6150</name>
</gene>
<dbReference type="AlphaFoldDB" id="A0A183NVL4"/>
<reference evidence="2 3" key="1">
    <citation type="submission" date="2018-11" db="EMBL/GenBank/DDBJ databases">
        <authorList>
            <consortium name="Pathogen Informatics"/>
        </authorList>
    </citation>
    <scope>NUCLEOTIDE SEQUENCE [LARGE SCALE GENOMIC DNA]</scope>
    <source>
        <strain>Denwood</strain>
        <strain evidence="3">Zambia</strain>
    </source>
</reference>
<feature type="compositionally biased region" description="Polar residues" evidence="1">
    <location>
        <begin position="1"/>
        <end position="20"/>
    </location>
</feature>
<sequence>EDNEYTNSQEIKNLDENPQNHADKDTDNDKVDYLIQAAEERAKRRELDKQNSSENQLLFDALQKPKRNSEYQRGLLNAPWYTNPEEGISSEDVQRYYSKSVKPVLNSLQKISKSKSTTQQDFQKYSLQELKVGKLSCRTWQRRNYNGNKESLDWPFSETNGSIKEDELGGSHYHRSSAVIGQGFLEKFGPKSPSLNKKLTPRLYTANINNVTLDHEVIEVRSKPIDNRK</sequence>
<dbReference type="Proteomes" id="UP000269396">
    <property type="component" value="Unassembled WGS sequence"/>
</dbReference>
<proteinExistence type="predicted"/>
<dbReference type="EMBL" id="UZAL01027419">
    <property type="protein sequence ID" value="VDP32443.1"/>
    <property type="molecule type" value="Genomic_DNA"/>
</dbReference>
<feature type="region of interest" description="Disordered" evidence="1">
    <location>
        <begin position="1"/>
        <end position="29"/>
    </location>
</feature>
<name>A0A183NVL4_9TREM</name>
<keyword evidence="3" id="KW-1185">Reference proteome</keyword>
<organism evidence="2 3">
    <name type="scientific">Schistosoma mattheei</name>
    <dbReference type="NCBI Taxonomy" id="31246"/>
    <lineage>
        <taxon>Eukaryota</taxon>
        <taxon>Metazoa</taxon>
        <taxon>Spiralia</taxon>
        <taxon>Lophotrochozoa</taxon>
        <taxon>Platyhelminthes</taxon>
        <taxon>Trematoda</taxon>
        <taxon>Digenea</taxon>
        <taxon>Strigeidida</taxon>
        <taxon>Schistosomatoidea</taxon>
        <taxon>Schistosomatidae</taxon>
        <taxon>Schistosoma</taxon>
    </lineage>
</organism>
<evidence type="ECO:0000256" key="1">
    <source>
        <dbReference type="SAM" id="MobiDB-lite"/>
    </source>
</evidence>
<evidence type="ECO:0000313" key="2">
    <source>
        <dbReference type="EMBL" id="VDP32443.1"/>
    </source>
</evidence>